<evidence type="ECO:0000313" key="2">
    <source>
        <dbReference type="Proteomes" id="UP000306319"/>
    </source>
</evidence>
<dbReference type="EMBL" id="SRYB01000012">
    <property type="protein sequence ID" value="TGY78579.1"/>
    <property type="molecule type" value="Genomic_DNA"/>
</dbReference>
<gene>
    <name evidence="1" type="ORF">E5331_09680</name>
</gene>
<protein>
    <submittedName>
        <fullName evidence="1">Phosphatase</fullName>
    </submittedName>
</protein>
<evidence type="ECO:0000313" key="1">
    <source>
        <dbReference type="EMBL" id="TGY78579.1"/>
    </source>
</evidence>
<organism evidence="1 2">
    <name type="scientific">Lepagella muris</name>
    <dbReference type="NCBI Taxonomy" id="3032870"/>
    <lineage>
        <taxon>Bacteria</taxon>
        <taxon>Pseudomonadati</taxon>
        <taxon>Bacteroidota</taxon>
        <taxon>Bacteroidia</taxon>
        <taxon>Bacteroidales</taxon>
        <taxon>Muribaculaceae</taxon>
        <taxon>Lepagella</taxon>
    </lineage>
</organism>
<comment type="caution">
    <text evidence="1">The sequence shown here is derived from an EMBL/GenBank/DDBJ whole genome shotgun (WGS) entry which is preliminary data.</text>
</comment>
<accession>A0AC61RG97</accession>
<proteinExistence type="predicted"/>
<keyword evidence="2" id="KW-1185">Reference proteome</keyword>
<sequence>MDFSKIELDVHTHTLASGHAFSTIQEMAKAASEKGLKFLGITEHTPGIPGSCELIYFRNLHVVPRNMYGVNLLLGAEINILNPDGTLDIDESLMEKLDLRIAGIHSLCYRWGTREENTAGMIKAISHPLIDIISHPGDGTADLEFEPIVRAAKEHNTLLEINNSSLKPIRNKATARDNNLEILRLCKRYELPVILGSDAHISFDIANYEYLPTLLHETEFPDDLIINTSVAKFKSFLKPGYHGIL</sequence>
<name>A0AC61RG97_9BACT</name>
<reference evidence="1" key="1">
    <citation type="submission" date="2019-04" db="EMBL/GenBank/DDBJ databases">
        <title>Microbes associate with the intestines of laboratory mice.</title>
        <authorList>
            <person name="Navarre W."/>
            <person name="Wong E."/>
            <person name="Huang K."/>
            <person name="Tropini C."/>
            <person name="Ng K."/>
            <person name="Yu B."/>
        </authorList>
    </citation>
    <scope>NUCLEOTIDE SEQUENCE</scope>
    <source>
        <strain evidence="1">NM04_E33</strain>
    </source>
</reference>
<dbReference type="Proteomes" id="UP000306319">
    <property type="component" value="Unassembled WGS sequence"/>
</dbReference>